<protein>
    <submittedName>
        <fullName evidence="1">Uncharacterized protein</fullName>
    </submittedName>
</protein>
<dbReference type="Proteomes" id="UP001519460">
    <property type="component" value="Unassembled WGS sequence"/>
</dbReference>
<reference evidence="1 2" key="1">
    <citation type="journal article" date="2023" name="Sci. Data">
        <title>Genome assembly of the Korean intertidal mud-creeper Batillaria attramentaria.</title>
        <authorList>
            <person name="Patra A.K."/>
            <person name="Ho P.T."/>
            <person name="Jun S."/>
            <person name="Lee S.J."/>
            <person name="Kim Y."/>
            <person name="Won Y.J."/>
        </authorList>
    </citation>
    <scope>NUCLEOTIDE SEQUENCE [LARGE SCALE GENOMIC DNA]</scope>
    <source>
        <strain evidence="1">Wonlab-2016</strain>
    </source>
</reference>
<organism evidence="1 2">
    <name type="scientific">Batillaria attramentaria</name>
    <dbReference type="NCBI Taxonomy" id="370345"/>
    <lineage>
        <taxon>Eukaryota</taxon>
        <taxon>Metazoa</taxon>
        <taxon>Spiralia</taxon>
        <taxon>Lophotrochozoa</taxon>
        <taxon>Mollusca</taxon>
        <taxon>Gastropoda</taxon>
        <taxon>Caenogastropoda</taxon>
        <taxon>Sorbeoconcha</taxon>
        <taxon>Cerithioidea</taxon>
        <taxon>Batillariidae</taxon>
        <taxon>Batillaria</taxon>
    </lineage>
</organism>
<keyword evidence="2" id="KW-1185">Reference proteome</keyword>
<gene>
    <name evidence="1" type="ORF">BaRGS_00013134</name>
</gene>
<sequence length="87" mass="10067">MLINSAELYVTDSWSSSVLMPSDAAARGSLTLTGLSCRITTHYVTLCPYHVSYFWRESKCWQFTSWVYIFRGGDNPRVVSQNTQEWY</sequence>
<dbReference type="EMBL" id="JACVVK020000073">
    <property type="protein sequence ID" value="KAK7495687.1"/>
    <property type="molecule type" value="Genomic_DNA"/>
</dbReference>
<evidence type="ECO:0000313" key="1">
    <source>
        <dbReference type="EMBL" id="KAK7495687.1"/>
    </source>
</evidence>
<dbReference type="AlphaFoldDB" id="A0ABD0L970"/>
<evidence type="ECO:0000313" key="2">
    <source>
        <dbReference type="Proteomes" id="UP001519460"/>
    </source>
</evidence>
<proteinExistence type="predicted"/>
<accession>A0ABD0L970</accession>
<comment type="caution">
    <text evidence="1">The sequence shown here is derived from an EMBL/GenBank/DDBJ whole genome shotgun (WGS) entry which is preliminary data.</text>
</comment>
<name>A0ABD0L970_9CAEN</name>